<evidence type="ECO:0000259" key="12">
    <source>
        <dbReference type="Pfam" id="PF00892"/>
    </source>
</evidence>
<comment type="caution">
    <text evidence="13">The sequence shown here is derived from an EMBL/GenBank/DDBJ whole genome shotgun (WGS) entry which is preliminary data.</text>
</comment>
<keyword evidence="9" id="KW-0443">Lipid metabolism</keyword>
<dbReference type="AlphaFoldDB" id="A0A1J5RES9"/>
<feature type="transmembrane region" description="Helical" evidence="11">
    <location>
        <begin position="6"/>
        <end position="26"/>
    </location>
</feature>
<keyword evidence="4" id="KW-0997">Cell inner membrane</keyword>
<dbReference type="SUPFAM" id="SSF103481">
    <property type="entry name" value="Multidrug resistance efflux transporter EmrE"/>
    <property type="match status" value="1"/>
</dbReference>
<keyword evidence="6 11" id="KW-0812">Transmembrane</keyword>
<name>A0A1J5RES9_9ZZZZ</name>
<dbReference type="PANTHER" id="PTHR30561">
    <property type="entry name" value="SMR FAMILY PROTON-DEPENDENT DRUG EFFLUX TRANSPORTER SUGE"/>
    <property type="match status" value="1"/>
</dbReference>
<sequence>MSKLAILVWILNIVVDTVGHMAFKHAAIVEHETEWHRWKKMLTSMPIWVGIVCFCLEFTLWLVLLSILPLSTGVLLGAINMVAIMLAGRVIFRELLDPMRMLGMAFITLGVALVGGFA</sequence>
<keyword evidence="2" id="KW-1003">Cell membrane</keyword>
<evidence type="ECO:0000313" key="13">
    <source>
        <dbReference type="EMBL" id="OIQ86645.1"/>
    </source>
</evidence>
<feature type="domain" description="EamA" evidence="12">
    <location>
        <begin position="38"/>
        <end position="114"/>
    </location>
</feature>
<evidence type="ECO:0000256" key="7">
    <source>
        <dbReference type="ARBA" id="ARBA00022985"/>
    </source>
</evidence>
<dbReference type="GO" id="GO:0005886">
    <property type="term" value="C:plasma membrane"/>
    <property type="evidence" value="ECO:0007669"/>
    <property type="project" value="UniProtKB-SubCell"/>
</dbReference>
<protein>
    <submittedName>
        <fullName evidence="13">4-amino-4-deoxy-L-arabinose-phosphoundecaprenol flippase subunit ArnE</fullName>
    </submittedName>
</protein>
<dbReference type="Gene3D" id="1.10.3730.20">
    <property type="match status" value="1"/>
</dbReference>
<keyword evidence="8 11" id="KW-1133">Transmembrane helix</keyword>
<evidence type="ECO:0000256" key="2">
    <source>
        <dbReference type="ARBA" id="ARBA00022475"/>
    </source>
</evidence>
<reference evidence="13" key="1">
    <citation type="submission" date="2016-10" db="EMBL/GenBank/DDBJ databases">
        <title>Sequence of Gallionella enrichment culture.</title>
        <authorList>
            <person name="Poehlein A."/>
            <person name="Muehling M."/>
            <person name="Daniel R."/>
        </authorList>
    </citation>
    <scope>NUCLEOTIDE SEQUENCE</scope>
</reference>
<feature type="transmembrane region" description="Helical" evidence="11">
    <location>
        <begin position="47"/>
        <end position="68"/>
    </location>
</feature>
<evidence type="ECO:0000256" key="6">
    <source>
        <dbReference type="ARBA" id="ARBA00022692"/>
    </source>
</evidence>
<evidence type="ECO:0000256" key="4">
    <source>
        <dbReference type="ARBA" id="ARBA00022519"/>
    </source>
</evidence>
<dbReference type="GO" id="GO:0009103">
    <property type="term" value="P:lipopolysaccharide biosynthetic process"/>
    <property type="evidence" value="ECO:0007669"/>
    <property type="project" value="UniProtKB-KW"/>
</dbReference>
<evidence type="ECO:0000256" key="10">
    <source>
        <dbReference type="ARBA" id="ARBA00023136"/>
    </source>
</evidence>
<keyword evidence="5" id="KW-0441">Lipid A biosynthesis</keyword>
<proteinExistence type="predicted"/>
<gene>
    <name evidence="13" type="primary">arnE_16</name>
    <name evidence="13" type="ORF">GALL_314890</name>
</gene>
<accession>A0A1J5RES9</accession>
<dbReference type="Pfam" id="PF00892">
    <property type="entry name" value="EamA"/>
    <property type="match status" value="1"/>
</dbReference>
<dbReference type="EMBL" id="MLJW01000467">
    <property type="protein sequence ID" value="OIQ86645.1"/>
    <property type="molecule type" value="Genomic_DNA"/>
</dbReference>
<dbReference type="PANTHER" id="PTHR30561:SF9">
    <property type="entry name" value="4-AMINO-4-DEOXY-L-ARABINOSE-PHOSPHOUNDECAPRENOL FLIPPASE SUBUNIT ARNF-RELATED"/>
    <property type="match status" value="1"/>
</dbReference>
<evidence type="ECO:0000256" key="9">
    <source>
        <dbReference type="ARBA" id="ARBA00023098"/>
    </source>
</evidence>
<dbReference type="InterPro" id="IPR037185">
    <property type="entry name" value="EmrE-like"/>
</dbReference>
<evidence type="ECO:0000256" key="5">
    <source>
        <dbReference type="ARBA" id="ARBA00022556"/>
    </source>
</evidence>
<keyword evidence="10 11" id="KW-0472">Membrane</keyword>
<organism evidence="13">
    <name type="scientific">mine drainage metagenome</name>
    <dbReference type="NCBI Taxonomy" id="410659"/>
    <lineage>
        <taxon>unclassified sequences</taxon>
        <taxon>metagenomes</taxon>
        <taxon>ecological metagenomes</taxon>
    </lineage>
</organism>
<dbReference type="InterPro" id="IPR000620">
    <property type="entry name" value="EamA_dom"/>
</dbReference>
<dbReference type="GO" id="GO:0022857">
    <property type="term" value="F:transmembrane transporter activity"/>
    <property type="evidence" value="ECO:0007669"/>
    <property type="project" value="InterPro"/>
</dbReference>
<dbReference type="InterPro" id="IPR000390">
    <property type="entry name" value="Small_drug/metabolite_transptr"/>
</dbReference>
<evidence type="ECO:0000256" key="8">
    <source>
        <dbReference type="ARBA" id="ARBA00022989"/>
    </source>
</evidence>
<evidence type="ECO:0000256" key="3">
    <source>
        <dbReference type="ARBA" id="ARBA00022516"/>
    </source>
</evidence>
<keyword evidence="7" id="KW-0448">Lipopolysaccharide biosynthesis</keyword>
<evidence type="ECO:0000256" key="11">
    <source>
        <dbReference type="SAM" id="Phobius"/>
    </source>
</evidence>
<feature type="transmembrane region" description="Helical" evidence="11">
    <location>
        <begin position="99"/>
        <end position="117"/>
    </location>
</feature>
<evidence type="ECO:0000256" key="1">
    <source>
        <dbReference type="ARBA" id="ARBA00004651"/>
    </source>
</evidence>
<comment type="subcellular location">
    <subcellularLocation>
        <location evidence="1">Cell membrane</location>
        <topology evidence="1">Multi-pass membrane protein</topology>
    </subcellularLocation>
</comment>
<keyword evidence="3" id="KW-0444">Lipid biosynthesis</keyword>
<feature type="transmembrane region" description="Helical" evidence="11">
    <location>
        <begin position="74"/>
        <end position="92"/>
    </location>
</feature>